<evidence type="ECO:0000313" key="11">
    <source>
        <dbReference type="Proteomes" id="UP000796761"/>
    </source>
</evidence>
<gene>
    <name evidence="10" type="ORF">HGM15179_013633</name>
</gene>
<proteinExistence type="predicted"/>
<dbReference type="InterPro" id="IPR019522">
    <property type="entry name" value="PIK3R5/6"/>
</dbReference>
<keyword evidence="4" id="KW-1003">Cell membrane</keyword>
<evidence type="ECO:0000256" key="4">
    <source>
        <dbReference type="ARBA" id="ARBA00022475"/>
    </source>
</evidence>
<dbReference type="Proteomes" id="UP000796761">
    <property type="component" value="Unassembled WGS sequence"/>
</dbReference>
<sequence length="981" mass="107424">MSLVSGFDANKVPCTGGAQAEPSSVWGQTCHSSGRSFVGTELGGGGEQEQQGRHACEVSPNCDQDTRNACEVSPNCDQDTRNACEVSLSCDQDTRNACEVSPNCDQDTRNASGLGLPVVLGVCCGLKAKQVRGSKSEIQFNKKKAGLCLNCWSLQELVSRDAGNYLILVEKILGKTKEVQERCDYDLVTPLALLFYSAVLHAPHFPPGSDLLLKAASVYHSFLTWPVPYCDTFRELLTFISNELKAPGITFQRLVRTEQGLPVKNYQSSTVTVLLLNRSEVQSEFLSIAQRLSSSEPPQHSTLVLLLQHLYQATFGTCCDLDRLQHLLKSKPLEELSELYASAADAQEAAAASSDPALARERLQAVLRDIAGAASFPAMAGEAQPRKLQPIPLPPARCYTYSWDQDNFDILNDILSKECSIAEPLASENEEDDEEEEEEEDVETDGGSPEQDSLLSPLCAISSDSVYSVLAEEGSKPSRGSLFTSSKESISELTAVSRKSLKSFVSSLKDCMDSGYAEDSDESSLEAAGRPELRADRPPRHRQSLTNRLYKLFKSKSRELRECPGPCSLSLSLCTSPPRPRIPARSRRALSLPQHGPGRLGPAPLAPRAPGLPRRPFLSCDEDAKMGTLRVVVFGSDRISGKVARAYSRLRLKESSCPSLTRYFRLLFFYVPVKRSCTAPSAPQVHHHSLLALGDPPEPSVAGMEGSTNDISHYIGLLDPWYERNVLGLMKLPMDVLCQCAKAEAEPQEDAQEQLPILADMILYYCRFATRPVLLQLYRTELTFIGGEKRTEIFIHSLELGHSAATRAIKASGPGSKRLGIDGDREAIPLTLQIAYSKTAASGRSHWNDVEKVCTSVNLSKACRRHEELASKTECLNLTVTEVVKRQNSKSKKSFNQQISVSQIKVDKVQIIGVQSSFAVCLDQDEQKILQSVTRCEISVCYKPQDSDPLAPRGSPVPPQDPSKLHSLLCLPIATFSGALP</sequence>
<reference evidence="10" key="1">
    <citation type="submission" date="2019-04" db="EMBL/GenBank/DDBJ databases">
        <title>Genome assembly of Zosterops borbonicus 15179.</title>
        <authorList>
            <person name="Leroy T."/>
            <person name="Anselmetti Y."/>
            <person name="Tilak M.-K."/>
            <person name="Nabholz B."/>
        </authorList>
    </citation>
    <scope>NUCLEOTIDE SEQUENCE</scope>
    <source>
        <strain evidence="10">HGM_15179</strain>
        <tissue evidence="10">Muscle</tissue>
    </source>
</reference>
<feature type="compositionally biased region" description="Basic and acidic residues" evidence="9">
    <location>
        <begin position="529"/>
        <end position="538"/>
    </location>
</feature>
<protein>
    <recommendedName>
        <fullName evidence="8">Phosphoinositide 3-kinase regulatory subunit 5</fullName>
    </recommendedName>
</protein>
<dbReference type="GO" id="GO:0005737">
    <property type="term" value="C:cytoplasm"/>
    <property type="evidence" value="ECO:0007669"/>
    <property type="project" value="UniProtKB-SubCell"/>
</dbReference>
<dbReference type="GO" id="GO:0007186">
    <property type="term" value="P:G protein-coupled receptor signaling pathway"/>
    <property type="evidence" value="ECO:0007669"/>
    <property type="project" value="TreeGrafter"/>
</dbReference>
<keyword evidence="11" id="KW-1185">Reference proteome</keyword>
<feature type="region of interest" description="Disordered" evidence="9">
    <location>
        <begin position="591"/>
        <end position="617"/>
    </location>
</feature>
<dbReference type="AlphaFoldDB" id="A0A8K1G7P0"/>
<keyword evidence="7" id="KW-0539">Nucleus</keyword>
<evidence type="ECO:0000256" key="1">
    <source>
        <dbReference type="ARBA" id="ARBA00004123"/>
    </source>
</evidence>
<dbReference type="EMBL" id="SWJQ01000508">
    <property type="protein sequence ID" value="TRZ13470.1"/>
    <property type="molecule type" value="Genomic_DNA"/>
</dbReference>
<name>A0A8K1G7P0_9PASS</name>
<dbReference type="PANTHER" id="PTHR15593">
    <property type="entry name" value="PHOSPHATIDYLINOSITOL 3-KINASE REGULATORY SUBUNIT"/>
    <property type="match status" value="1"/>
</dbReference>
<keyword evidence="6" id="KW-0472">Membrane</keyword>
<evidence type="ECO:0000256" key="7">
    <source>
        <dbReference type="ARBA" id="ARBA00023242"/>
    </source>
</evidence>
<dbReference type="Pfam" id="PF10486">
    <property type="entry name" value="PI3K_1B_p101"/>
    <property type="match status" value="1"/>
</dbReference>
<feature type="region of interest" description="Disordered" evidence="9">
    <location>
        <begin position="425"/>
        <end position="455"/>
    </location>
</feature>
<evidence type="ECO:0000256" key="3">
    <source>
        <dbReference type="ARBA" id="ARBA00004496"/>
    </source>
</evidence>
<evidence type="ECO:0000256" key="8">
    <source>
        <dbReference type="ARBA" id="ARBA00040195"/>
    </source>
</evidence>
<evidence type="ECO:0000256" key="6">
    <source>
        <dbReference type="ARBA" id="ARBA00023136"/>
    </source>
</evidence>
<dbReference type="GO" id="GO:0005944">
    <property type="term" value="C:phosphatidylinositol 3-kinase complex, class IB"/>
    <property type="evidence" value="ECO:0007669"/>
    <property type="project" value="InterPro"/>
</dbReference>
<dbReference type="GO" id="GO:0046935">
    <property type="term" value="F:1-phosphatidylinositol-3-kinase regulator activity"/>
    <property type="evidence" value="ECO:0007669"/>
    <property type="project" value="InterPro"/>
</dbReference>
<dbReference type="OrthoDB" id="9932678at2759"/>
<evidence type="ECO:0000256" key="5">
    <source>
        <dbReference type="ARBA" id="ARBA00022490"/>
    </source>
</evidence>
<accession>A0A8K1G7P0</accession>
<evidence type="ECO:0000256" key="2">
    <source>
        <dbReference type="ARBA" id="ARBA00004202"/>
    </source>
</evidence>
<feature type="region of interest" description="Disordered" evidence="9">
    <location>
        <begin position="513"/>
        <end position="546"/>
    </location>
</feature>
<keyword evidence="5" id="KW-0963">Cytoplasm</keyword>
<evidence type="ECO:0000313" key="10">
    <source>
        <dbReference type="EMBL" id="TRZ13470.1"/>
    </source>
</evidence>
<dbReference type="GO" id="GO:0005886">
    <property type="term" value="C:plasma membrane"/>
    <property type="evidence" value="ECO:0007669"/>
    <property type="project" value="UniProtKB-SubCell"/>
</dbReference>
<comment type="subcellular location">
    <subcellularLocation>
        <location evidence="2">Cell membrane</location>
        <topology evidence="2">Peripheral membrane protein</topology>
    </subcellularLocation>
    <subcellularLocation>
        <location evidence="3">Cytoplasm</location>
    </subcellularLocation>
    <subcellularLocation>
        <location evidence="1">Nucleus</location>
    </subcellularLocation>
</comment>
<evidence type="ECO:0000256" key="9">
    <source>
        <dbReference type="SAM" id="MobiDB-lite"/>
    </source>
</evidence>
<dbReference type="PANTHER" id="PTHR15593:SF2">
    <property type="entry name" value="PHOSPHOINOSITIDE 3-KINASE REGULATORY SUBUNIT 5"/>
    <property type="match status" value="1"/>
</dbReference>
<organism evidence="10 11">
    <name type="scientific">Zosterops borbonicus</name>
    <dbReference type="NCBI Taxonomy" id="364589"/>
    <lineage>
        <taxon>Eukaryota</taxon>
        <taxon>Metazoa</taxon>
        <taxon>Chordata</taxon>
        <taxon>Craniata</taxon>
        <taxon>Vertebrata</taxon>
        <taxon>Euteleostomi</taxon>
        <taxon>Archelosauria</taxon>
        <taxon>Archosauria</taxon>
        <taxon>Dinosauria</taxon>
        <taxon>Saurischia</taxon>
        <taxon>Theropoda</taxon>
        <taxon>Coelurosauria</taxon>
        <taxon>Aves</taxon>
        <taxon>Neognathae</taxon>
        <taxon>Neoaves</taxon>
        <taxon>Telluraves</taxon>
        <taxon>Australaves</taxon>
        <taxon>Passeriformes</taxon>
        <taxon>Sylvioidea</taxon>
        <taxon>Zosteropidae</taxon>
        <taxon>Zosterops</taxon>
    </lineage>
</organism>
<feature type="compositionally biased region" description="Low complexity" evidence="9">
    <location>
        <begin position="596"/>
        <end position="616"/>
    </location>
</feature>
<dbReference type="GO" id="GO:0005634">
    <property type="term" value="C:nucleus"/>
    <property type="evidence" value="ECO:0007669"/>
    <property type="project" value="UniProtKB-SubCell"/>
</dbReference>
<feature type="compositionally biased region" description="Acidic residues" evidence="9">
    <location>
        <begin position="428"/>
        <end position="444"/>
    </location>
</feature>
<comment type="caution">
    <text evidence="10">The sequence shown here is derived from an EMBL/GenBank/DDBJ whole genome shotgun (WGS) entry which is preliminary data.</text>
</comment>